<dbReference type="InterPro" id="IPR000577">
    <property type="entry name" value="Carb_kinase_FGGY"/>
</dbReference>
<proteinExistence type="inferred from homology"/>
<dbReference type="InterPro" id="IPR018484">
    <property type="entry name" value="FGGY_N"/>
</dbReference>
<evidence type="ECO:0000259" key="5">
    <source>
        <dbReference type="Pfam" id="PF00370"/>
    </source>
</evidence>
<dbReference type="InterPro" id="IPR050406">
    <property type="entry name" value="FGGY_Carb_Kinase"/>
</dbReference>
<dbReference type="CDD" id="cd07802">
    <property type="entry name" value="ASKHA_NBD_FGGY_EcLyxK-like"/>
    <property type="match status" value="1"/>
</dbReference>
<dbReference type="InterPro" id="IPR018483">
    <property type="entry name" value="Carb_kinase_FGGY_CS"/>
</dbReference>
<dbReference type="EMBL" id="JACOON010000007">
    <property type="protein sequence ID" value="MBC5649227.1"/>
    <property type="molecule type" value="Genomic_DNA"/>
</dbReference>
<dbReference type="InterPro" id="IPR018485">
    <property type="entry name" value="FGGY_C"/>
</dbReference>
<gene>
    <name evidence="7" type="ORF">H8S18_12840</name>
</gene>
<keyword evidence="3 4" id="KW-0418">Kinase</keyword>
<dbReference type="PANTHER" id="PTHR43095:SF3">
    <property type="entry name" value="L-XYLULOSE_3-KETO-L-GULONATE KINASE"/>
    <property type="match status" value="1"/>
</dbReference>
<organism evidence="7 8">
    <name type="scientific">Christensenella tenuis</name>
    <dbReference type="NCBI Taxonomy" id="2763033"/>
    <lineage>
        <taxon>Bacteria</taxon>
        <taxon>Bacillati</taxon>
        <taxon>Bacillota</taxon>
        <taxon>Clostridia</taxon>
        <taxon>Christensenellales</taxon>
        <taxon>Christensenellaceae</taxon>
        <taxon>Christensenella</taxon>
    </lineage>
</organism>
<evidence type="ECO:0000259" key="6">
    <source>
        <dbReference type="Pfam" id="PF02782"/>
    </source>
</evidence>
<protein>
    <submittedName>
        <fullName evidence="7">Carbohydrate kinase</fullName>
    </submittedName>
</protein>
<evidence type="ECO:0000256" key="4">
    <source>
        <dbReference type="RuleBase" id="RU003733"/>
    </source>
</evidence>
<keyword evidence="2 4" id="KW-0808">Transferase</keyword>
<dbReference type="Proteomes" id="UP000606889">
    <property type="component" value="Unassembled WGS sequence"/>
</dbReference>
<evidence type="ECO:0000256" key="3">
    <source>
        <dbReference type="ARBA" id="ARBA00022777"/>
    </source>
</evidence>
<dbReference type="GO" id="GO:0016301">
    <property type="term" value="F:kinase activity"/>
    <property type="evidence" value="ECO:0007669"/>
    <property type="project" value="UniProtKB-KW"/>
</dbReference>
<comment type="caution">
    <text evidence="7">The sequence shown here is derived from an EMBL/GenBank/DDBJ whole genome shotgun (WGS) entry which is preliminary data.</text>
</comment>
<comment type="similarity">
    <text evidence="1 4">Belongs to the FGGY kinase family.</text>
</comment>
<dbReference type="RefSeq" id="WP_186858675.1">
    <property type="nucleotide sequence ID" value="NZ_JACOON010000007.1"/>
</dbReference>
<evidence type="ECO:0000313" key="8">
    <source>
        <dbReference type="Proteomes" id="UP000606889"/>
    </source>
</evidence>
<dbReference type="Gene3D" id="3.30.420.40">
    <property type="match status" value="2"/>
</dbReference>
<dbReference type="InterPro" id="IPR043129">
    <property type="entry name" value="ATPase_NBD"/>
</dbReference>
<feature type="domain" description="Carbohydrate kinase FGGY N-terminal" evidence="5">
    <location>
        <begin position="3"/>
        <end position="247"/>
    </location>
</feature>
<dbReference type="PANTHER" id="PTHR43095">
    <property type="entry name" value="SUGAR KINASE"/>
    <property type="match status" value="1"/>
</dbReference>
<dbReference type="Pfam" id="PF00370">
    <property type="entry name" value="FGGY_N"/>
    <property type="match status" value="1"/>
</dbReference>
<name>A0ABR7EHH7_9FIRM</name>
<evidence type="ECO:0000256" key="1">
    <source>
        <dbReference type="ARBA" id="ARBA00009156"/>
    </source>
</evidence>
<sequence length="500" mass="55161">MKYFLGADNGGTMTKAVLFDETGREIASAANKTPLIVPEEGYNERDMAELWEITAKTIKSCIEGAAIDARDILAVGCSGHGKGLYLWGKDGQPAYHAIASTDHRAYDIIRRWMADGTNERAKEKVLQNVIECQPVALLRWLKENDPEVLAKTEWIFEAKDYIRFMLTGEAYAEITDYSGTCLMNLKTSQFERELLEIYGIGEVYEKLPPIRYSCDVCGHVTEKASRETGIPEGTAVCGGMFDIDACAIAMGAHQDDDICVITGTWAINEYVSSEYHKGNVRNSLFCVPGSYLIEESSPASAGNMEWIIANFMEKDLEECKRNGVSVYDKINAMVDGLPPEKSGAVFLPFLYGTNVDGLDRACFFGLVNSYDKSHVLRAVYEGVAFCHMNHIDRLLEGRRQPAYLKLAGGVAKSPVWSQMFADISGIPVKTIEGNELGGLGCAIAGSVAVGTCRDLDEAVGKMVRVSRVFQPDPDKVRIYKKKYELYNEIIGKLTAEGGKQ</sequence>
<dbReference type="PIRSF" id="PIRSF000538">
    <property type="entry name" value="GlpK"/>
    <property type="match status" value="1"/>
</dbReference>
<accession>A0ABR7EHH7</accession>
<keyword evidence="8" id="KW-1185">Reference proteome</keyword>
<evidence type="ECO:0000313" key="7">
    <source>
        <dbReference type="EMBL" id="MBC5649227.1"/>
    </source>
</evidence>
<evidence type="ECO:0000256" key="2">
    <source>
        <dbReference type="ARBA" id="ARBA00022679"/>
    </source>
</evidence>
<feature type="domain" description="Carbohydrate kinase FGGY C-terminal" evidence="6">
    <location>
        <begin position="260"/>
        <end position="448"/>
    </location>
</feature>
<reference evidence="7 8" key="1">
    <citation type="submission" date="2020-08" db="EMBL/GenBank/DDBJ databases">
        <title>Genome public.</title>
        <authorList>
            <person name="Liu C."/>
            <person name="Sun Q."/>
        </authorList>
    </citation>
    <scope>NUCLEOTIDE SEQUENCE [LARGE SCALE GENOMIC DNA]</scope>
    <source>
        <strain evidence="7 8">NSJ-35</strain>
    </source>
</reference>
<dbReference type="SUPFAM" id="SSF53067">
    <property type="entry name" value="Actin-like ATPase domain"/>
    <property type="match status" value="2"/>
</dbReference>
<dbReference type="PROSITE" id="PS00445">
    <property type="entry name" value="FGGY_KINASES_2"/>
    <property type="match status" value="1"/>
</dbReference>
<dbReference type="Pfam" id="PF02782">
    <property type="entry name" value="FGGY_C"/>
    <property type="match status" value="1"/>
</dbReference>